<reference evidence="7 8" key="1">
    <citation type="submission" date="2009-04" db="EMBL/GenBank/DDBJ databases">
        <authorList>
            <person name="Sebastian Y."/>
            <person name="Madupu R."/>
            <person name="Durkin A.S."/>
            <person name="Torralba M."/>
            <person name="Methe B."/>
            <person name="Sutton G.G."/>
            <person name="Strausberg R.L."/>
            <person name="Nelson K.E."/>
        </authorList>
    </citation>
    <scope>NUCLEOTIDE SEQUENCE [LARGE SCALE GENOMIC DNA]</scope>
    <source>
        <strain evidence="7 8">60-3</strain>
    </source>
</reference>
<evidence type="ECO:0000313" key="7">
    <source>
        <dbReference type="EMBL" id="EEK17372.1"/>
    </source>
</evidence>
<dbReference type="RefSeq" id="WP_007364803.1">
    <property type="nucleotide sequence ID" value="NZ_ACLR01000069.1"/>
</dbReference>
<dbReference type="SUPFAM" id="SSF52833">
    <property type="entry name" value="Thioredoxin-like"/>
    <property type="match status" value="1"/>
</dbReference>
<dbReference type="CDD" id="cd00340">
    <property type="entry name" value="GSH_Peroxidase"/>
    <property type="match status" value="1"/>
</dbReference>
<dbReference type="eggNOG" id="COG0386">
    <property type="taxonomic scope" value="Bacteria"/>
</dbReference>
<dbReference type="GO" id="GO:0004601">
    <property type="term" value="F:peroxidase activity"/>
    <property type="evidence" value="ECO:0007669"/>
    <property type="project" value="UniProtKB-KW"/>
</dbReference>
<keyword evidence="3 5" id="KW-0560">Oxidoreductase</keyword>
<dbReference type="PIRSF" id="PIRSF000303">
    <property type="entry name" value="Glutathion_perox"/>
    <property type="match status" value="1"/>
</dbReference>
<dbReference type="PROSITE" id="PS00763">
    <property type="entry name" value="GLUTATHIONE_PEROXID_2"/>
    <property type="match status" value="1"/>
</dbReference>
<gene>
    <name evidence="7" type="ORF">PORUE0001_0034</name>
</gene>
<comment type="caution">
    <text evidence="7">The sequence shown here is derived from an EMBL/GenBank/DDBJ whole genome shotgun (WGS) entry which is preliminary data.</text>
</comment>
<dbReference type="InterPro" id="IPR029760">
    <property type="entry name" value="GPX_CS"/>
</dbReference>
<dbReference type="PRINTS" id="PR01011">
    <property type="entry name" value="GLUTPROXDASE"/>
</dbReference>
<dbReference type="PROSITE" id="PS00460">
    <property type="entry name" value="GLUTATHIONE_PEROXID_1"/>
    <property type="match status" value="1"/>
</dbReference>
<evidence type="ECO:0000256" key="2">
    <source>
        <dbReference type="ARBA" id="ARBA00022559"/>
    </source>
</evidence>
<dbReference type="PROSITE" id="PS51352">
    <property type="entry name" value="THIOREDOXIN_2"/>
    <property type="match status" value="1"/>
</dbReference>
<dbReference type="Pfam" id="PF00255">
    <property type="entry name" value="GSHPx"/>
    <property type="match status" value="1"/>
</dbReference>
<keyword evidence="8" id="KW-1185">Reference proteome</keyword>
<dbReference type="AlphaFoldDB" id="C2MA83"/>
<dbReference type="Proteomes" id="UP000003303">
    <property type="component" value="Unassembled WGS sequence"/>
</dbReference>
<evidence type="ECO:0000256" key="5">
    <source>
        <dbReference type="RuleBase" id="RU000499"/>
    </source>
</evidence>
<feature type="active site" evidence="4">
    <location>
        <position position="36"/>
    </location>
</feature>
<evidence type="ECO:0000256" key="3">
    <source>
        <dbReference type="ARBA" id="ARBA00023002"/>
    </source>
</evidence>
<dbReference type="InterPro" id="IPR000889">
    <property type="entry name" value="Glutathione_peroxidase"/>
</dbReference>
<dbReference type="PROSITE" id="PS51355">
    <property type="entry name" value="GLUTATHIONE_PEROXID_3"/>
    <property type="match status" value="1"/>
</dbReference>
<name>C2MA83_9PORP</name>
<dbReference type="STRING" id="596327.PORUE0001_0034"/>
<dbReference type="PANTHER" id="PTHR11592:SF78">
    <property type="entry name" value="GLUTATHIONE PEROXIDASE"/>
    <property type="match status" value="1"/>
</dbReference>
<dbReference type="GO" id="GO:0034599">
    <property type="term" value="P:cellular response to oxidative stress"/>
    <property type="evidence" value="ECO:0007669"/>
    <property type="project" value="TreeGrafter"/>
</dbReference>
<dbReference type="PANTHER" id="PTHR11592">
    <property type="entry name" value="GLUTATHIONE PEROXIDASE"/>
    <property type="match status" value="1"/>
</dbReference>
<comment type="similarity">
    <text evidence="1 5">Belongs to the glutathione peroxidase family.</text>
</comment>
<dbReference type="InterPro" id="IPR036249">
    <property type="entry name" value="Thioredoxin-like_sf"/>
</dbReference>
<evidence type="ECO:0000256" key="4">
    <source>
        <dbReference type="PIRSR" id="PIRSR000303-1"/>
    </source>
</evidence>
<dbReference type="FunFam" id="3.40.30.10:FF:000010">
    <property type="entry name" value="Glutathione peroxidase"/>
    <property type="match status" value="1"/>
</dbReference>
<accession>C2MA83</accession>
<keyword evidence="2 5" id="KW-0575">Peroxidase</keyword>
<protein>
    <recommendedName>
        <fullName evidence="5">Glutathione peroxidase</fullName>
    </recommendedName>
</protein>
<feature type="domain" description="Thioredoxin" evidence="6">
    <location>
        <begin position="1"/>
        <end position="161"/>
    </location>
</feature>
<evidence type="ECO:0000259" key="6">
    <source>
        <dbReference type="PROSITE" id="PS51352"/>
    </source>
</evidence>
<organism evidence="7 8">
    <name type="scientific">Porphyromonas uenonis 60-3</name>
    <dbReference type="NCBI Taxonomy" id="596327"/>
    <lineage>
        <taxon>Bacteria</taxon>
        <taxon>Pseudomonadati</taxon>
        <taxon>Bacteroidota</taxon>
        <taxon>Bacteroidia</taxon>
        <taxon>Bacteroidales</taxon>
        <taxon>Porphyromonadaceae</taxon>
        <taxon>Porphyromonas</taxon>
    </lineage>
</organism>
<dbReference type="InterPro" id="IPR029759">
    <property type="entry name" value="GPX_AS"/>
</dbReference>
<dbReference type="EMBL" id="ACLR01000069">
    <property type="protein sequence ID" value="EEK17372.1"/>
    <property type="molecule type" value="Genomic_DNA"/>
</dbReference>
<dbReference type="OrthoDB" id="9789406at2"/>
<evidence type="ECO:0000313" key="8">
    <source>
        <dbReference type="Proteomes" id="UP000003303"/>
    </source>
</evidence>
<proteinExistence type="inferred from homology"/>
<dbReference type="InterPro" id="IPR013766">
    <property type="entry name" value="Thioredoxin_domain"/>
</dbReference>
<sequence>MATIYDFTVLTSQGEPLDLASLRGKVLLIVNTASKCGYTPQLAGLEELYKQYHDKGLVLLGFPCNQFGGQDPGTDEEIRNFCQVNYGVTFPIMQKVEVNGPHAHPLFKLLKEETSQDSDLPVKPIQWNFNKFLISRDGTEITRYGSAKLPKNLAKDIEALL</sequence>
<dbReference type="Gene3D" id="3.40.30.10">
    <property type="entry name" value="Glutaredoxin"/>
    <property type="match status" value="1"/>
</dbReference>
<evidence type="ECO:0000256" key="1">
    <source>
        <dbReference type="ARBA" id="ARBA00006926"/>
    </source>
</evidence>